<reference evidence="3 4" key="1">
    <citation type="submission" date="2017-02" db="EMBL/GenBank/DDBJ databases">
        <authorList>
            <person name="Peterson S.W."/>
        </authorList>
    </citation>
    <scope>NUCLEOTIDE SEQUENCE [LARGE SCALE GENOMIC DNA]</scope>
    <source>
        <strain evidence="3 4">USBA 369</strain>
    </source>
</reference>
<dbReference type="Proteomes" id="UP000190135">
    <property type="component" value="Unassembled WGS sequence"/>
</dbReference>
<feature type="region of interest" description="Disordered" evidence="1">
    <location>
        <begin position="177"/>
        <end position="207"/>
    </location>
</feature>
<dbReference type="Pfam" id="PF10908">
    <property type="entry name" value="Tlde1_dom"/>
    <property type="match status" value="1"/>
</dbReference>
<evidence type="ECO:0000256" key="1">
    <source>
        <dbReference type="SAM" id="MobiDB-lite"/>
    </source>
</evidence>
<gene>
    <name evidence="3" type="ORF">SAMN05428963_12612</name>
</gene>
<evidence type="ECO:0000313" key="4">
    <source>
        <dbReference type="Proteomes" id="UP000190135"/>
    </source>
</evidence>
<dbReference type="RefSeq" id="WP_078710448.1">
    <property type="nucleotide sequence ID" value="NZ_FUXL01000026.1"/>
</dbReference>
<proteinExistence type="predicted"/>
<dbReference type="InterPro" id="IPR021225">
    <property type="entry name" value="Tlde1_dom"/>
</dbReference>
<accession>A0A1T4TE94</accession>
<protein>
    <recommendedName>
        <fullName evidence="2">Tlde1 domain-containing protein</fullName>
    </recommendedName>
</protein>
<dbReference type="EMBL" id="FUXL01000026">
    <property type="protein sequence ID" value="SKA38766.1"/>
    <property type="molecule type" value="Genomic_DNA"/>
</dbReference>
<feature type="domain" description="Tlde1" evidence="2">
    <location>
        <begin position="334"/>
        <end position="440"/>
    </location>
</feature>
<dbReference type="OrthoDB" id="9816088at2"/>
<name>A0A1T4TE94_9HYPH</name>
<feature type="region of interest" description="Disordered" evidence="1">
    <location>
        <begin position="236"/>
        <end position="276"/>
    </location>
</feature>
<organism evidence="3 4">
    <name type="scientific">Consotaella salsifontis</name>
    <dbReference type="NCBI Taxonomy" id="1365950"/>
    <lineage>
        <taxon>Bacteria</taxon>
        <taxon>Pseudomonadati</taxon>
        <taxon>Pseudomonadota</taxon>
        <taxon>Alphaproteobacteria</taxon>
        <taxon>Hyphomicrobiales</taxon>
        <taxon>Aurantimonadaceae</taxon>
        <taxon>Consotaella</taxon>
    </lineage>
</organism>
<sequence length="451" mass="47263">MRHAVWAGLALLASTTAMGIGFLFLAQPSSVETSQHSDGAEPSSVAALDQPVQTPAAASIALSRSAPSGRILEEDRGSRVFHGSTVLAMGESPAERGGRVTHRFSAAATERAREALRVAAVKAVQDAAQPGEMIAATDAVARRDEGADGSSIALALPVSAPLPQPEPVMAPQMASLESGEPLRPGADVAADDGESAPPLPTGSIPHPSFRALAAAEQAIAMQVPQVEEELDAVAVPTRRPNPPQRQETQLASLEPQSPPAAARQQPPASRPAPAPALAYARPDAGAAAEDNGGIGGFFSKILGGGSKSSLADVGESVAVYDISSATVHMPDGTRLEAHSGLGHMKDNPRYVDQKNRGPTPPNVYNLQMRRGRFHGAEAIRLLPADGRKKFNRDGLLAHPYMYVGGGSRSQSNGCVVFNNYPRFLEAFKRGKIKKMIVVKTMDDLPTYVAAR</sequence>
<keyword evidence="4" id="KW-1185">Reference proteome</keyword>
<dbReference type="STRING" id="1365950.SAMN05428963_12612"/>
<evidence type="ECO:0000313" key="3">
    <source>
        <dbReference type="EMBL" id="SKA38766.1"/>
    </source>
</evidence>
<dbReference type="AlphaFoldDB" id="A0A1T4TE94"/>
<evidence type="ECO:0000259" key="2">
    <source>
        <dbReference type="Pfam" id="PF10908"/>
    </source>
</evidence>